<dbReference type="OMA" id="VWRSRED"/>
<dbReference type="EMBL" id="KZ859058">
    <property type="protein sequence ID" value="RDW23913.1"/>
    <property type="molecule type" value="Genomic_DNA"/>
</dbReference>
<protein>
    <submittedName>
        <fullName evidence="1">Uncharacterized protein</fullName>
    </submittedName>
</protein>
<dbReference type="VEuPathDB" id="FungiDB:YALI0_D17578g"/>
<gene>
    <name evidence="1" type="ORF">B0I71DRAFT_176567</name>
</gene>
<reference evidence="1 2" key="1">
    <citation type="submission" date="2018-07" db="EMBL/GenBank/DDBJ databases">
        <title>Draft Genome Assemblies for Five Robust Yarrowia lipolytica Strains Exhibiting High Lipid Production and Pentose Sugar Utilization and Sugar Alcohol Secretion from Undetoxified Lignocellulosic Biomass Hydrolysates.</title>
        <authorList>
            <consortium name="DOE Joint Genome Institute"/>
            <person name="Walker C."/>
            <person name="Ryu S."/>
            <person name="Na H."/>
            <person name="Zane M."/>
            <person name="LaButti K."/>
            <person name="Lipzen A."/>
            <person name="Haridas S."/>
            <person name="Barry K."/>
            <person name="Grigoriev I.V."/>
            <person name="Quarterman J."/>
            <person name="Slininger P."/>
            <person name="Dien B."/>
            <person name="Trinh C.T."/>
        </authorList>
    </citation>
    <scope>NUCLEOTIDE SEQUENCE [LARGE SCALE GENOMIC DNA]</scope>
    <source>
        <strain evidence="1 2">YB392</strain>
    </source>
</reference>
<dbReference type="PANTHER" id="PTHR36986:SF1">
    <property type="entry name" value="UPF0643 PROTEIN PB2B2.08"/>
    <property type="match status" value="1"/>
</dbReference>
<dbReference type="OrthoDB" id="2140489at2759"/>
<sequence length="198" mass="22371">MATIAIDSNPFQSLKALSEPHFDTERPRMVQSSPYTGQAHLLDLGGVPQNLHEIVVALRDLFRAVKPDYAVGDYIESFPFEDLTPLVPEGVTLHCVAFRSRLFEHVRTSHDMRQKLSDLDESSHAEANNSGGLLKYWFGVPDEAGNNLATCVWISKKHADDATAHQRHNAAAKTVRGWYENWQVEIYEWSRAGLTRVR</sequence>
<dbReference type="Proteomes" id="UP000256601">
    <property type="component" value="Unassembled WGS sequence"/>
</dbReference>
<dbReference type="PANTHER" id="PTHR36986">
    <property type="entry name" value="UPF0643 PROTEIN PB2B2.08"/>
    <property type="match status" value="1"/>
</dbReference>
<accession>A0A371C0Q7</accession>
<proteinExistence type="predicted"/>
<evidence type="ECO:0000313" key="1">
    <source>
        <dbReference type="EMBL" id="RDW23913.1"/>
    </source>
</evidence>
<organism evidence="1 2">
    <name type="scientific">Yarrowia lipolytica</name>
    <name type="common">Candida lipolytica</name>
    <dbReference type="NCBI Taxonomy" id="4952"/>
    <lineage>
        <taxon>Eukaryota</taxon>
        <taxon>Fungi</taxon>
        <taxon>Dikarya</taxon>
        <taxon>Ascomycota</taxon>
        <taxon>Saccharomycotina</taxon>
        <taxon>Dipodascomycetes</taxon>
        <taxon>Dipodascales</taxon>
        <taxon>Dipodascales incertae sedis</taxon>
        <taxon>Yarrowia</taxon>
    </lineage>
</organism>
<name>A0A371C0Q7_YARLL</name>
<evidence type="ECO:0000313" key="2">
    <source>
        <dbReference type="Proteomes" id="UP000256601"/>
    </source>
</evidence>
<dbReference type="AlphaFoldDB" id="A0A371C0Q7"/>